<dbReference type="Pfam" id="PF13692">
    <property type="entry name" value="Glyco_trans_1_4"/>
    <property type="match status" value="1"/>
</dbReference>
<dbReference type="PANTHER" id="PTHR12526:SF600">
    <property type="entry name" value="GLYCOSYL TRANSFERASE GROUP 1"/>
    <property type="match status" value="1"/>
</dbReference>
<organism evidence="1 2">
    <name type="scientific">Jiangella anatolica</name>
    <dbReference type="NCBI Taxonomy" id="2670374"/>
    <lineage>
        <taxon>Bacteria</taxon>
        <taxon>Bacillati</taxon>
        <taxon>Actinomycetota</taxon>
        <taxon>Actinomycetes</taxon>
        <taxon>Jiangellales</taxon>
        <taxon>Jiangellaceae</taxon>
        <taxon>Jiangella</taxon>
    </lineage>
</organism>
<protein>
    <recommendedName>
        <fullName evidence="3">Group 1 glycosyl transferase</fullName>
    </recommendedName>
</protein>
<dbReference type="GO" id="GO:0016757">
    <property type="term" value="F:glycosyltransferase activity"/>
    <property type="evidence" value="ECO:0007669"/>
    <property type="project" value="TreeGrafter"/>
</dbReference>
<accession>A0A2W2AVD6</accession>
<dbReference type="SUPFAM" id="SSF53756">
    <property type="entry name" value="UDP-Glycosyltransferase/glycogen phosphorylase"/>
    <property type="match status" value="1"/>
</dbReference>
<dbReference type="CDD" id="cd03801">
    <property type="entry name" value="GT4_PimA-like"/>
    <property type="match status" value="1"/>
</dbReference>
<keyword evidence="2" id="KW-1185">Reference proteome</keyword>
<proteinExistence type="predicted"/>
<dbReference type="Gene3D" id="3.40.50.2000">
    <property type="entry name" value="Glycogen Phosphorylase B"/>
    <property type="match status" value="1"/>
</dbReference>
<evidence type="ECO:0000313" key="2">
    <source>
        <dbReference type="Proteomes" id="UP000248764"/>
    </source>
</evidence>
<reference evidence="1 2" key="1">
    <citation type="submission" date="2018-01" db="EMBL/GenBank/DDBJ databases">
        <title>Draft genome sequence of Jiangella sp. GTF31.</title>
        <authorList>
            <person name="Sahin N."/>
            <person name="Ay H."/>
            <person name="Saygin H."/>
        </authorList>
    </citation>
    <scope>NUCLEOTIDE SEQUENCE [LARGE SCALE GENOMIC DNA]</scope>
    <source>
        <strain evidence="1 2">GTF31</strain>
    </source>
</reference>
<name>A0A2W2AVD6_9ACTN</name>
<dbReference type="Proteomes" id="UP000248764">
    <property type="component" value="Unassembled WGS sequence"/>
</dbReference>
<dbReference type="PANTHER" id="PTHR12526">
    <property type="entry name" value="GLYCOSYLTRANSFERASE"/>
    <property type="match status" value="1"/>
</dbReference>
<dbReference type="EMBL" id="POTW01000166">
    <property type="protein sequence ID" value="PZF79185.1"/>
    <property type="molecule type" value="Genomic_DNA"/>
</dbReference>
<comment type="caution">
    <text evidence="1">The sequence shown here is derived from an EMBL/GenBank/DDBJ whole genome shotgun (WGS) entry which is preliminary data.</text>
</comment>
<dbReference type="AlphaFoldDB" id="A0A2W2AVD6"/>
<sequence>MLAFGTYDARTHPRIQVLIDGLRERGADVRELAEPLGLDTSQRVRILRRPWLLPVLAAKLGRRWLSLARRARGLPRAEWPTHVLVGYLGHFDVLLARLLFPSSTIVLDHLIFAAGTARDRGVRTGLRTALLDRLDRLAIGAADVVVTDTAEHAALVPAKRRNDAVVVPVGATRAWFDAATAATAAPGGGPLSVVFFGLFTPLQGAPVIAEALRLLAERGVHVRATLVGSGQDAAAVRAAVRGLPTVTWHDWVDAAELPALVAGHDVCLGIFGTTDKARAVVPNKVYQGAAAGCAVVTSDTAPQRRAFGDGATFVPPGDGPALADALQKLADGTELARARAASRTAATRFTASAIVAPLVQALDPAATPAR</sequence>
<gene>
    <name evidence="1" type="ORF">C1I92_32440</name>
</gene>
<evidence type="ECO:0000313" key="1">
    <source>
        <dbReference type="EMBL" id="PZF79185.1"/>
    </source>
</evidence>
<evidence type="ECO:0008006" key="3">
    <source>
        <dbReference type="Google" id="ProtNLM"/>
    </source>
</evidence>